<dbReference type="Proteomes" id="UP000243887">
    <property type="component" value="Unassembled WGS sequence"/>
</dbReference>
<feature type="domain" description="Smr" evidence="1">
    <location>
        <begin position="133"/>
        <end position="191"/>
    </location>
</feature>
<keyword evidence="3" id="KW-1185">Reference proteome</keyword>
<sequence>MKVVIKLRMMSEFKKGDRVLVLDEDTEGIVLEVNKSDVIIETIDGFELTYRTVELLKVPNDSVDLGKATTRGAIDSALHDKKEPVKRSFIKEKKSKKDEFILEVDLHIEKLVKSFSRLEKYEILNLQLDTARGQLEFAIQNRIQRIVFIHGVGEGILKSELEYLFGRYAEVVYEDANYQKYGIGATQIYIKQNPNR</sequence>
<dbReference type="Gene3D" id="3.30.1370.110">
    <property type="match status" value="1"/>
</dbReference>
<dbReference type="InterPro" id="IPR002625">
    <property type="entry name" value="Smr_dom"/>
</dbReference>
<dbReference type="EMBL" id="FORU01000007">
    <property type="protein sequence ID" value="SFJ43206.1"/>
    <property type="molecule type" value="Genomic_DNA"/>
</dbReference>
<dbReference type="STRING" id="1150112.SAMN04487893_107113"/>
<evidence type="ECO:0000259" key="1">
    <source>
        <dbReference type="Pfam" id="PF01713"/>
    </source>
</evidence>
<organism evidence="2 3">
    <name type="scientific">Myroides guanonis</name>
    <dbReference type="NCBI Taxonomy" id="1150112"/>
    <lineage>
        <taxon>Bacteria</taxon>
        <taxon>Pseudomonadati</taxon>
        <taxon>Bacteroidota</taxon>
        <taxon>Flavobacteriia</taxon>
        <taxon>Flavobacteriales</taxon>
        <taxon>Flavobacteriaceae</taxon>
        <taxon>Myroides</taxon>
    </lineage>
</organism>
<accession>A0A1I3RDC9</accession>
<dbReference type="Pfam" id="PF01713">
    <property type="entry name" value="Smr"/>
    <property type="match status" value="1"/>
</dbReference>
<gene>
    <name evidence="2" type="ORF">SAMN04487893_107113</name>
</gene>
<dbReference type="AlphaFoldDB" id="A0A1I3RDC9"/>
<proteinExistence type="predicted"/>
<protein>
    <recommendedName>
        <fullName evidence="1">Smr domain-containing protein</fullName>
    </recommendedName>
</protein>
<reference evidence="3" key="1">
    <citation type="submission" date="2016-10" db="EMBL/GenBank/DDBJ databases">
        <authorList>
            <person name="Varghese N."/>
            <person name="Submissions S."/>
        </authorList>
    </citation>
    <scope>NUCLEOTIDE SEQUENCE [LARGE SCALE GENOMIC DNA]</scope>
    <source>
        <strain evidence="3">DSM 26542</strain>
    </source>
</reference>
<dbReference type="InterPro" id="IPR036063">
    <property type="entry name" value="Smr_dom_sf"/>
</dbReference>
<name>A0A1I3RDC9_9FLAO</name>
<evidence type="ECO:0000313" key="2">
    <source>
        <dbReference type="EMBL" id="SFJ43206.1"/>
    </source>
</evidence>
<evidence type="ECO:0000313" key="3">
    <source>
        <dbReference type="Proteomes" id="UP000243887"/>
    </source>
</evidence>